<dbReference type="EMBL" id="CM007898">
    <property type="protein sequence ID" value="OTG13546.1"/>
    <property type="molecule type" value="Genomic_DNA"/>
</dbReference>
<name>A0A251TSI8_HELAN</name>
<protein>
    <submittedName>
        <fullName evidence="1">Uncharacterized protein</fullName>
    </submittedName>
</protein>
<proteinExistence type="predicted"/>
<reference evidence="2" key="1">
    <citation type="journal article" date="2017" name="Nature">
        <title>The sunflower genome provides insights into oil metabolism, flowering and Asterid evolution.</title>
        <authorList>
            <person name="Badouin H."/>
            <person name="Gouzy J."/>
            <person name="Grassa C.J."/>
            <person name="Murat F."/>
            <person name="Staton S.E."/>
            <person name="Cottret L."/>
            <person name="Lelandais-Briere C."/>
            <person name="Owens G.L."/>
            <person name="Carrere S."/>
            <person name="Mayjonade B."/>
            <person name="Legrand L."/>
            <person name="Gill N."/>
            <person name="Kane N.C."/>
            <person name="Bowers J.E."/>
            <person name="Hubner S."/>
            <person name="Bellec A."/>
            <person name="Berard A."/>
            <person name="Berges H."/>
            <person name="Blanchet N."/>
            <person name="Boniface M.C."/>
            <person name="Brunel D."/>
            <person name="Catrice O."/>
            <person name="Chaidir N."/>
            <person name="Claudel C."/>
            <person name="Donnadieu C."/>
            <person name="Faraut T."/>
            <person name="Fievet G."/>
            <person name="Helmstetter N."/>
            <person name="King M."/>
            <person name="Knapp S.J."/>
            <person name="Lai Z."/>
            <person name="Le Paslier M.C."/>
            <person name="Lippi Y."/>
            <person name="Lorenzon L."/>
            <person name="Mandel J.R."/>
            <person name="Marage G."/>
            <person name="Marchand G."/>
            <person name="Marquand E."/>
            <person name="Bret-Mestries E."/>
            <person name="Morien E."/>
            <person name="Nambeesan S."/>
            <person name="Nguyen T."/>
            <person name="Pegot-Espagnet P."/>
            <person name="Pouilly N."/>
            <person name="Raftis F."/>
            <person name="Sallet E."/>
            <person name="Schiex T."/>
            <person name="Thomas J."/>
            <person name="Vandecasteele C."/>
            <person name="Vares D."/>
            <person name="Vear F."/>
            <person name="Vautrin S."/>
            <person name="Crespi M."/>
            <person name="Mangin B."/>
            <person name="Burke J.M."/>
            <person name="Salse J."/>
            <person name="Munos S."/>
            <person name="Vincourt P."/>
            <person name="Rieseberg L.H."/>
            <person name="Langlade N.B."/>
        </authorList>
    </citation>
    <scope>NUCLEOTIDE SEQUENCE [LARGE SCALE GENOMIC DNA]</scope>
    <source>
        <strain evidence="2">cv. SF193</strain>
    </source>
</reference>
<evidence type="ECO:0000313" key="1">
    <source>
        <dbReference type="EMBL" id="OTG13546.1"/>
    </source>
</evidence>
<organism evidence="1 2">
    <name type="scientific">Helianthus annuus</name>
    <name type="common">Common sunflower</name>
    <dbReference type="NCBI Taxonomy" id="4232"/>
    <lineage>
        <taxon>Eukaryota</taxon>
        <taxon>Viridiplantae</taxon>
        <taxon>Streptophyta</taxon>
        <taxon>Embryophyta</taxon>
        <taxon>Tracheophyta</taxon>
        <taxon>Spermatophyta</taxon>
        <taxon>Magnoliopsida</taxon>
        <taxon>eudicotyledons</taxon>
        <taxon>Gunneridae</taxon>
        <taxon>Pentapetalae</taxon>
        <taxon>asterids</taxon>
        <taxon>campanulids</taxon>
        <taxon>Asterales</taxon>
        <taxon>Asteraceae</taxon>
        <taxon>Asteroideae</taxon>
        <taxon>Heliantheae alliance</taxon>
        <taxon>Heliantheae</taxon>
        <taxon>Helianthus</taxon>
    </lineage>
</organism>
<dbReference type="AlphaFoldDB" id="A0A251TSI8"/>
<dbReference type="InParanoid" id="A0A251TSI8"/>
<accession>A0A251TSI8</accession>
<sequence>MWHPVEVGRGIRQCSGRIFGSPNTKNGSYILSLQPRFIITSFFTNPTYQFPNSASSFFTDPSSFFIDRLPIPTMFCFEVLIRVSGNVLNITQMMIKKRAQVSFSFLN</sequence>
<gene>
    <name evidence="1" type="ORF">HannXRQ_Chr09g0239321</name>
</gene>
<dbReference type="Proteomes" id="UP000215914">
    <property type="component" value="Chromosome 9"/>
</dbReference>
<evidence type="ECO:0000313" key="2">
    <source>
        <dbReference type="Proteomes" id="UP000215914"/>
    </source>
</evidence>
<keyword evidence="2" id="KW-1185">Reference proteome</keyword>